<comment type="caution">
    <text evidence="4">The sequence shown here is derived from an EMBL/GenBank/DDBJ whole genome shotgun (WGS) entry which is preliminary data.</text>
</comment>
<keyword evidence="2" id="KW-0067">ATP-binding</keyword>
<dbReference type="Gene3D" id="3.30.420.40">
    <property type="match status" value="1"/>
</dbReference>
<dbReference type="PRINTS" id="PR00301">
    <property type="entry name" value="HEATSHOCK70"/>
</dbReference>
<reference evidence="4" key="1">
    <citation type="journal article" date="2020" name="Fungal Divers.">
        <title>Resolving the Mortierellaceae phylogeny through synthesis of multi-gene phylogenetics and phylogenomics.</title>
        <authorList>
            <person name="Vandepol N."/>
            <person name="Liber J."/>
            <person name="Desiro A."/>
            <person name="Na H."/>
            <person name="Kennedy M."/>
            <person name="Barry K."/>
            <person name="Grigoriev I.V."/>
            <person name="Miller A.N."/>
            <person name="O'Donnell K."/>
            <person name="Stajich J.E."/>
            <person name="Bonito G."/>
        </authorList>
    </citation>
    <scope>NUCLEOTIDE SEQUENCE</scope>
    <source>
        <strain evidence="4">NRRL 6426</strain>
    </source>
</reference>
<sequence>MGIDPGTSYARVEVWNNNKLELIPIDQANNNVPFYVAFAGSRRLVGEAAKRQAVNNVTNTVFDFKCIIGRRFDGDVRSDMIFWPFKAVGDKTSPPCIEVAYNDETRQFAPKDISDMFLSKLRKATENFLEVSVSGVVISIPSYFNDLQRQTTKDAGAIAGLNDGIVEVKGMANDTQLGGQDFDNLLVATFISKSCISILVYEGDRSNVARNNLLCNVEISGISSASRAVPQMDVVFDTEANGILNVYAVKKYPGHNNNLVASVAKGRLSKEEINRVAKKDAADYPSEENRTEECFFFRGGLINKTLSLFLFLACPTM</sequence>
<keyword evidence="1" id="KW-0547">Nucleotide-binding</keyword>
<keyword evidence="5" id="KW-1185">Reference proteome</keyword>
<dbReference type="GO" id="GO:0140662">
    <property type="term" value="F:ATP-dependent protein folding chaperone"/>
    <property type="evidence" value="ECO:0007669"/>
    <property type="project" value="InterPro"/>
</dbReference>
<dbReference type="EMBL" id="JAAAUQ010000928">
    <property type="protein sequence ID" value="KAF9145966.1"/>
    <property type="molecule type" value="Genomic_DNA"/>
</dbReference>
<evidence type="ECO:0008006" key="6">
    <source>
        <dbReference type="Google" id="ProtNLM"/>
    </source>
</evidence>
<keyword evidence="3" id="KW-0143">Chaperone</keyword>
<protein>
    <recommendedName>
        <fullName evidence="6">Heat shock protein 70</fullName>
    </recommendedName>
</protein>
<organism evidence="4 5">
    <name type="scientific">Linnemannia schmuckeri</name>
    <dbReference type="NCBI Taxonomy" id="64567"/>
    <lineage>
        <taxon>Eukaryota</taxon>
        <taxon>Fungi</taxon>
        <taxon>Fungi incertae sedis</taxon>
        <taxon>Mucoromycota</taxon>
        <taxon>Mortierellomycotina</taxon>
        <taxon>Mortierellomycetes</taxon>
        <taxon>Mortierellales</taxon>
        <taxon>Mortierellaceae</taxon>
        <taxon>Linnemannia</taxon>
    </lineage>
</organism>
<dbReference type="PANTHER" id="PTHR19375">
    <property type="entry name" value="HEAT SHOCK PROTEIN 70KDA"/>
    <property type="match status" value="1"/>
</dbReference>
<proteinExistence type="predicted"/>
<evidence type="ECO:0000313" key="4">
    <source>
        <dbReference type="EMBL" id="KAF9145966.1"/>
    </source>
</evidence>
<dbReference type="Pfam" id="PF00012">
    <property type="entry name" value="HSP70"/>
    <property type="match status" value="2"/>
</dbReference>
<dbReference type="Gene3D" id="2.60.34.10">
    <property type="entry name" value="Substrate Binding Domain Of DNAk, Chain A, domain 1"/>
    <property type="match status" value="1"/>
</dbReference>
<evidence type="ECO:0000256" key="3">
    <source>
        <dbReference type="ARBA" id="ARBA00023186"/>
    </source>
</evidence>
<dbReference type="AlphaFoldDB" id="A0A9P5RUB7"/>
<dbReference type="InterPro" id="IPR043129">
    <property type="entry name" value="ATPase_NBD"/>
</dbReference>
<dbReference type="SUPFAM" id="SSF100920">
    <property type="entry name" value="Heat shock protein 70kD (HSP70), peptide-binding domain"/>
    <property type="match status" value="1"/>
</dbReference>
<evidence type="ECO:0000313" key="5">
    <source>
        <dbReference type="Proteomes" id="UP000748756"/>
    </source>
</evidence>
<dbReference type="GO" id="GO:0005524">
    <property type="term" value="F:ATP binding"/>
    <property type="evidence" value="ECO:0007669"/>
    <property type="project" value="UniProtKB-KW"/>
</dbReference>
<evidence type="ECO:0000256" key="1">
    <source>
        <dbReference type="ARBA" id="ARBA00022741"/>
    </source>
</evidence>
<evidence type="ECO:0000256" key="2">
    <source>
        <dbReference type="ARBA" id="ARBA00022840"/>
    </source>
</evidence>
<dbReference type="Proteomes" id="UP000748756">
    <property type="component" value="Unassembled WGS sequence"/>
</dbReference>
<dbReference type="InterPro" id="IPR029047">
    <property type="entry name" value="HSP70_peptide-bd_sf"/>
</dbReference>
<accession>A0A9P5RUB7</accession>
<dbReference type="OrthoDB" id="2401965at2759"/>
<dbReference type="InterPro" id="IPR013126">
    <property type="entry name" value="Hsp_70_fam"/>
</dbReference>
<dbReference type="FunFam" id="3.30.30.30:FF:000005">
    <property type="entry name" value="Heat shock protein ssb1"/>
    <property type="match status" value="1"/>
</dbReference>
<gene>
    <name evidence="4" type="ORF">BG015_011726</name>
</gene>
<name>A0A9P5RUB7_9FUNG</name>
<dbReference type="SUPFAM" id="SSF53067">
    <property type="entry name" value="Actin-like ATPase domain"/>
    <property type="match status" value="1"/>
</dbReference>